<organism evidence="1 2">
    <name type="scientific">Kribbella alba</name>
    <dbReference type="NCBI Taxonomy" id="190197"/>
    <lineage>
        <taxon>Bacteria</taxon>
        <taxon>Bacillati</taxon>
        <taxon>Actinomycetota</taxon>
        <taxon>Actinomycetes</taxon>
        <taxon>Propionibacteriales</taxon>
        <taxon>Kribbellaceae</taxon>
        <taxon>Kribbella</taxon>
    </lineage>
</organism>
<dbReference type="EMBL" id="BAAANE010000011">
    <property type="protein sequence ID" value="GAA1658234.1"/>
    <property type="molecule type" value="Genomic_DNA"/>
</dbReference>
<evidence type="ECO:0000313" key="1">
    <source>
        <dbReference type="EMBL" id="GAA1658234.1"/>
    </source>
</evidence>
<gene>
    <name evidence="1" type="ORF">GCM10009744_59320</name>
</gene>
<name>A0ABP4RPM4_9ACTN</name>
<keyword evidence="2" id="KW-1185">Reference proteome</keyword>
<reference evidence="2" key="1">
    <citation type="journal article" date="2019" name="Int. J. Syst. Evol. Microbiol.">
        <title>The Global Catalogue of Microorganisms (GCM) 10K type strain sequencing project: providing services to taxonomists for standard genome sequencing and annotation.</title>
        <authorList>
            <consortium name="The Broad Institute Genomics Platform"/>
            <consortium name="The Broad Institute Genome Sequencing Center for Infectious Disease"/>
            <person name="Wu L."/>
            <person name="Ma J."/>
        </authorList>
    </citation>
    <scope>NUCLEOTIDE SEQUENCE [LARGE SCALE GENOMIC DNA]</scope>
    <source>
        <strain evidence="2">JCM 14306</strain>
    </source>
</reference>
<proteinExistence type="predicted"/>
<dbReference type="Proteomes" id="UP001501319">
    <property type="component" value="Unassembled WGS sequence"/>
</dbReference>
<comment type="caution">
    <text evidence="1">The sequence shown here is derived from an EMBL/GenBank/DDBJ whole genome shotgun (WGS) entry which is preliminary data.</text>
</comment>
<evidence type="ECO:0000313" key="2">
    <source>
        <dbReference type="Proteomes" id="UP001501319"/>
    </source>
</evidence>
<accession>A0ABP4RPM4</accession>
<sequence>MQGQTVRLDWTREGLEEAGFDGFVRFADLTLPQVPAGPGVYVVVRENEAPPAFLAVSPAGRFKGKDPAVGTTELEAVWVDGARIVYIGKRVLTPLVAEG</sequence>
<evidence type="ECO:0008006" key="3">
    <source>
        <dbReference type="Google" id="ProtNLM"/>
    </source>
</evidence>
<protein>
    <recommendedName>
        <fullName evidence="3">Immunity protein 35 domain-containing protein</fullName>
    </recommendedName>
</protein>